<dbReference type="Proteomes" id="UP000828941">
    <property type="component" value="Chromosome 8"/>
</dbReference>
<evidence type="ECO:0000313" key="2">
    <source>
        <dbReference type="Proteomes" id="UP000828941"/>
    </source>
</evidence>
<accession>A0ACB9MX10</accession>
<sequence length="1131" mass="128957">MKPGRKKKSAGREVARAALVFLGDAISTDGLPQEDNGKEKETEKLDFDVKEERANVHDGSKSGDFEELVDEGAFSENKQEKKVKFAENLEFMTDEQNSSLGQERSGDVMESKDNGRQGSSFENPSDQVVEKKRGRKSKAEKEALQNKTLENKVKEKAVGHSEQGFVYIGNTRMESKDKEGEGDTVREDEVSAMTNSDRRTTRSMTRTEVPQAAHDTKDASLWVYLDGHDQKGSVEKEAHYIGDVPMKEKEDGEDGKQTCGVENEDDDGETRKRRGKRRNRTKKNGGAGLETGKGTTDLNVVVEAQMGQKLGDMDANMGANQCEMEEYELKEVSDGKRKGSRRQKKAIATKETDVVLGAHGTTDTSGSSMDRSYTLRACKVNKLEAKTTKVNKRRDPEHMENICLMCHQCQRNDKGGVVRCRGCKRKRYCFPCIENWYPHWKEEDIAEACPFCRKNCNCKACLRSDALLKGIKEKVDDKKNAENVTDIEGMQRTKYLLQMLLPYLRQLDEEQRNEKQIEATRQGLALSVLKIENANCGTNERAYCDNCRTSIFDYHRSCRNCSFDLCLVCCREIRQGRLLGGADPIEHKFISRGLDYLHGGKEDVERFDVTKPEDRGWSRSGWKAASDATIPCPKNNNGCEHSILELRCILSDNLISELVKKAENITETYLKEVAQTTKQQCSCLSQDGNSVRNKNVRKAASRDDAADNYLYCPRAVDVQLDDLKHFQWHWSKGEPVIVSNVLELTSGLSWDPLVMWRACREIHATTRKQHLEVKVIDCLDWCEGEINIHQFFTGYTKGRFDRELWPQILKLKDWPPSNLFEERLPRHCAEFISSLPYKEYTDPYSGFFNLAGKLPKEILKPDIGPKTYIAYGVAQELGRGDSVTKLHCDMSDAVNVLTHTAEVVLKPEDLPKIEELKRKHLEQDRMELYVDGQNLEQGRKEVEKMQMDQENSMEIGDPSNSGNILAGDSSEGGALWDIFRRQDVPKLQEYLKKHFREFRHVHCCPLQQVIHPIHDQTFYLTVEHKRRLKEECGIEPWTFVQNVGDAVFIPAGCPHQVRNLKSCIKVALDFVSPENVGECFRLTEEFRFLPINHRATEDKLEVKKMVVYAVENIVNEFEEARSGKKSEEEHQ</sequence>
<proteinExistence type="predicted"/>
<keyword evidence="2" id="KW-1185">Reference proteome</keyword>
<dbReference type="EMBL" id="CM039433">
    <property type="protein sequence ID" value="KAI4328619.1"/>
    <property type="molecule type" value="Genomic_DNA"/>
</dbReference>
<reference evidence="1 2" key="1">
    <citation type="journal article" date="2022" name="DNA Res.">
        <title>Chromosomal-level genome assembly of the orchid tree Bauhinia variegata (Leguminosae; Cercidoideae) supports the allotetraploid origin hypothesis of Bauhinia.</title>
        <authorList>
            <person name="Zhong Y."/>
            <person name="Chen Y."/>
            <person name="Zheng D."/>
            <person name="Pang J."/>
            <person name="Liu Y."/>
            <person name="Luo S."/>
            <person name="Meng S."/>
            <person name="Qian L."/>
            <person name="Wei D."/>
            <person name="Dai S."/>
            <person name="Zhou R."/>
        </authorList>
    </citation>
    <scope>NUCLEOTIDE SEQUENCE [LARGE SCALE GENOMIC DNA]</scope>
    <source>
        <strain evidence="1">BV-YZ2020</strain>
    </source>
</reference>
<evidence type="ECO:0000313" key="1">
    <source>
        <dbReference type="EMBL" id="KAI4328619.1"/>
    </source>
</evidence>
<gene>
    <name evidence="1" type="ORF">L6164_020956</name>
</gene>
<protein>
    <submittedName>
        <fullName evidence="1">Uncharacterized protein</fullName>
    </submittedName>
</protein>
<organism evidence="1 2">
    <name type="scientific">Bauhinia variegata</name>
    <name type="common">Purple orchid tree</name>
    <name type="synonym">Phanera variegata</name>
    <dbReference type="NCBI Taxonomy" id="167791"/>
    <lineage>
        <taxon>Eukaryota</taxon>
        <taxon>Viridiplantae</taxon>
        <taxon>Streptophyta</taxon>
        <taxon>Embryophyta</taxon>
        <taxon>Tracheophyta</taxon>
        <taxon>Spermatophyta</taxon>
        <taxon>Magnoliopsida</taxon>
        <taxon>eudicotyledons</taxon>
        <taxon>Gunneridae</taxon>
        <taxon>Pentapetalae</taxon>
        <taxon>rosids</taxon>
        <taxon>fabids</taxon>
        <taxon>Fabales</taxon>
        <taxon>Fabaceae</taxon>
        <taxon>Cercidoideae</taxon>
        <taxon>Cercideae</taxon>
        <taxon>Bauhiniinae</taxon>
        <taxon>Bauhinia</taxon>
    </lineage>
</organism>
<comment type="caution">
    <text evidence="1">The sequence shown here is derived from an EMBL/GenBank/DDBJ whole genome shotgun (WGS) entry which is preliminary data.</text>
</comment>
<name>A0ACB9MX10_BAUVA</name>